<evidence type="ECO:0000256" key="4">
    <source>
        <dbReference type="ARBA" id="ARBA00022989"/>
    </source>
</evidence>
<feature type="transmembrane region" description="Helical" evidence="7">
    <location>
        <begin position="20"/>
        <end position="39"/>
    </location>
</feature>
<proteinExistence type="inferred from homology"/>
<feature type="transmembrane region" description="Helical" evidence="7">
    <location>
        <begin position="199"/>
        <end position="222"/>
    </location>
</feature>
<feature type="transmembrane region" description="Helical" evidence="7">
    <location>
        <begin position="334"/>
        <end position="354"/>
    </location>
</feature>
<dbReference type="CDD" id="cd11478">
    <property type="entry name" value="SLC5sbd_u2"/>
    <property type="match status" value="1"/>
</dbReference>
<organism evidence="8 9">
    <name type="scientific">Dictyobacter alpinus</name>
    <dbReference type="NCBI Taxonomy" id="2014873"/>
    <lineage>
        <taxon>Bacteria</taxon>
        <taxon>Bacillati</taxon>
        <taxon>Chloroflexota</taxon>
        <taxon>Ktedonobacteria</taxon>
        <taxon>Ktedonobacterales</taxon>
        <taxon>Dictyobacteraceae</taxon>
        <taxon>Dictyobacter</taxon>
    </lineage>
</organism>
<evidence type="ECO:0000313" key="9">
    <source>
        <dbReference type="Proteomes" id="UP000287171"/>
    </source>
</evidence>
<evidence type="ECO:0000256" key="5">
    <source>
        <dbReference type="ARBA" id="ARBA00023136"/>
    </source>
</evidence>
<feature type="transmembrane region" description="Helical" evidence="7">
    <location>
        <begin position="245"/>
        <end position="266"/>
    </location>
</feature>
<feature type="transmembrane region" description="Helical" evidence="7">
    <location>
        <begin position="59"/>
        <end position="80"/>
    </location>
</feature>
<evidence type="ECO:0000256" key="7">
    <source>
        <dbReference type="SAM" id="Phobius"/>
    </source>
</evidence>
<accession>A0A402B1Y9</accession>
<dbReference type="InterPro" id="IPR038377">
    <property type="entry name" value="Na/Glc_symporter_sf"/>
</dbReference>
<keyword evidence="4 7" id="KW-1133">Transmembrane helix</keyword>
<comment type="similarity">
    <text evidence="2 6">Belongs to the sodium:solute symporter (SSF) (TC 2.A.21) family.</text>
</comment>
<dbReference type="PROSITE" id="PS50283">
    <property type="entry name" value="NA_SOLUT_SYMP_3"/>
    <property type="match status" value="1"/>
</dbReference>
<dbReference type="OrthoDB" id="9789704at2"/>
<dbReference type="PANTHER" id="PTHR11819">
    <property type="entry name" value="SOLUTE CARRIER FAMILY 5"/>
    <property type="match status" value="1"/>
</dbReference>
<feature type="transmembrane region" description="Helical" evidence="7">
    <location>
        <begin position="485"/>
        <end position="503"/>
    </location>
</feature>
<dbReference type="GO" id="GO:0005886">
    <property type="term" value="C:plasma membrane"/>
    <property type="evidence" value="ECO:0007669"/>
    <property type="project" value="TreeGrafter"/>
</dbReference>
<evidence type="ECO:0000256" key="3">
    <source>
        <dbReference type="ARBA" id="ARBA00022692"/>
    </source>
</evidence>
<feature type="transmembrane region" description="Helical" evidence="7">
    <location>
        <begin position="92"/>
        <end position="113"/>
    </location>
</feature>
<keyword evidence="5 7" id="KW-0472">Membrane</keyword>
<feature type="transmembrane region" description="Helical" evidence="7">
    <location>
        <begin position="534"/>
        <end position="551"/>
    </location>
</feature>
<feature type="transmembrane region" description="Helical" evidence="7">
    <location>
        <begin position="171"/>
        <end position="192"/>
    </location>
</feature>
<dbReference type="NCBIfam" id="TIGR00813">
    <property type="entry name" value="sss"/>
    <property type="match status" value="1"/>
</dbReference>
<dbReference type="GO" id="GO:0005412">
    <property type="term" value="F:D-glucose:sodium symporter activity"/>
    <property type="evidence" value="ECO:0007669"/>
    <property type="project" value="TreeGrafter"/>
</dbReference>
<evidence type="ECO:0000256" key="6">
    <source>
        <dbReference type="RuleBase" id="RU362091"/>
    </source>
</evidence>
<protein>
    <submittedName>
        <fullName evidence="8">Sodium:solute symporter</fullName>
    </submittedName>
</protein>
<dbReference type="RefSeq" id="WP_126625954.1">
    <property type="nucleotide sequence ID" value="NZ_BIFT01000001.1"/>
</dbReference>
<feature type="transmembrane region" description="Helical" evidence="7">
    <location>
        <begin position="296"/>
        <end position="314"/>
    </location>
</feature>
<dbReference type="InterPro" id="IPR001734">
    <property type="entry name" value="Na/solute_symporter"/>
</dbReference>
<keyword evidence="9" id="KW-1185">Reference proteome</keyword>
<feature type="transmembrane region" description="Helical" evidence="7">
    <location>
        <begin position="134"/>
        <end position="159"/>
    </location>
</feature>
<reference evidence="9" key="1">
    <citation type="submission" date="2018-12" db="EMBL/GenBank/DDBJ databases">
        <title>Tengunoibacter tsumagoiensis gen. nov., sp. nov., Dictyobacter kobayashii sp. nov., D. alpinus sp. nov., and D. joshuensis sp. nov. and description of Dictyobacteraceae fam. nov. within the order Ktedonobacterales isolated from Tengu-no-mugimeshi.</title>
        <authorList>
            <person name="Wang C.M."/>
            <person name="Zheng Y."/>
            <person name="Sakai Y."/>
            <person name="Toyoda A."/>
            <person name="Minakuchi Y."/>
            <person name="Abe K."/>
            <person name="Yokota A."/>
            <person name="Yabe S."/>
        </authorList>
    </citation>
    <scope>NUCLEOTIDE SEQUENCE [LARGE SCALE GENOMIC DNA]</scope>
    <source>
        <strain evidence="9">Uno16</strain>
    </source>
</reference>
<comment type="subcellular location">
    <subcellularLocation>
        <location evidence="1">Membrane</location>
        <topology evidence="1">Multi-pass membrane protein</topology>
    </subcellularLocation>
</comment>
<keyword evidence="3 7" id="KW-0812">Transmembrane</keyword>
<dbReference type="AlphaFoldDB" id="A0A402B1Y9"/>
<dbReference type="EMBL" id="BIFT01000001">
    <property type="protein sequence ID" value="GCE25365.1"/>
    <property type="molecule type" value="Genomic_DNA"/>
</dbReference>
<dbReference type="PANTHER" id="PTHR11819:SF195">
    <property type="entry name" value="SODIUM_GLUCOSE COTRANSPORTER 4"/>
    <property type="match status" value="1"/>
</dbReference>
<evidence type="ECO:0000313" key="8">
    <source>
        <dbReference type="EMBL" id="GCE25365.1"/>
    </source>
</evidence>
<dbReference type="Pfam" id="PF00474">
    <property type="entry name" value="SSF"/>
    <property type="match status" value="1"/>
</dbReference>
<dbReference type="Proteomes" id="UP000287171">
    <property type="component" value="Unassembled WGS sequence"/>
</dbReference>
<feature type="transmembrane region" description="Helical" evidence="7">
    <location>
        <begin position="446"/>
        <end position="465"/>
    </location>
</feature>
<feature type="transmembrane region" description="Helical" evidence="7">
    <location>
        <begin position="418"/>
        <end position="439"/>
    </location>
</feature>
<comment type="caution">
    <text evidence="8">The sequence shown here is derived from an EMBL/GenBank/DDBJ whole genome shotgun (WGS) entry which is preliminary data.</text>
</comment>
<evidence type="ECO:0000256" key="1">
    <source>
        <dbReference type="ARBA" id="ARBA00004141"/>
    </source>
</evidence>
<evidence type="ECO:0000256" key="2">
    <source>
        <dbReference type="ARBA" id="ARBA00006434"/>
    </source>
</evidence>
<dbReference type="Gene3D" id="1.20.1730.10">
    <property type="entry name" value="Sodium/glucose cotransporter"/>
    <property type="match status" value="1"/>
</dbReference>
<sequence length="552" mass="60302">MFTLNVITAAVIANANATWVDYLIIAVYFLVTLGIGFALRRRMKSSEDFLLSGRSLPSWVTGLAFVGANLGALEILGMGANAAQYGFMQAHFYWIGAIPAMLFVAIFMMPFYYGSKAHSVPGFLKLRYNEATRGFNAISFAVLTLLTSGINMYAAALVFNVLLGRSLNTCIWVAAIFIMVYILLGGLTSSIYNETLQFFLIVAGLLPLTIIGLISVGGWAGLQAKVNNPAFFHLWANTATNNNPFGVNFIGIVLGLGFVLSFGYWCTDFLVVQRALAAEDEAAAERTPLIAAFPKLFFPFLAIIPGLIIISVLPDLGHSAGFRNSYNMAIPYAMAHYFPTGILGLGLTALLASFMSGMAGNVTAFNTVWTYDIYRAYFKKDASDNHYLQMGRVVTVVGILLSVGTAYIAASFTSIMDYVQALFSIFNAPLLATFLLGMFWKRSTPWGGFVGLLLGTICSISLWIMEQYMHLFSLGSSEGSSMWRSLIAWGVCFVFTIIVSLFTKPKPDAELKGLVYSMTPKPAVVETVWYKRPLVLAGVALGIFVVLNIIFF</sequence>
<name>A0A402B1Y9_9CHLR</name>
<feature type="transmembrane region" description="Helical" evidence="7">
    <location>
        <begin position="393"/>
        <end position="412"/>
    </location>
</feature>
<gene>
    <name evidence="8" type="ORF">KDA_08490</name>
</gene>